<gene>
    <name evidence="3" type="ORF">WJX74_010399</name>
</gene>
<dbReference type="Pfam" id="PF13474">
    <property type="entry name" value="SnoaL_3"/>
    <property type="match status" value="1"/>
</dbReference>
<dbReference type="Proteomes" id="UP001438707">
    <property type="component" value="Unassembled WGS sequence"/>
</dbReference>
<keyword evidence="4" id="KW-1185">Reference proteome</keyword>
<dbReference type="EMBL" id="JALJOS010000022">
    <property type="protein sequence ID" value="KAK9826071.1"/>
    <property type="molecule type" value="Genomic_DNA"/>
</dbReference>
<feature type="region of interest" description="Disordered" evidence="1">
    <location>
        <begin position="23"/>
        <end position="44"/>
    </location>
</feature>
<dbReference type="AlphaFoldDB" id="A0AAW1QXX1"/>
<dbReference type="InterPro" id="IPR037401">
    <property type="entry name" value="SnoaL-like"/>
</dbReference>
<organism evidence="3 4">
    <name type="scientific">Apatococcus lobatus</name>
    <dbReference type="NCBI Taxonomy" id="904363"/>
    <lineage>
        <taxon>Eukaryota</taxon>
        <taxon>Viridiplantae</taxon>
        <taxon>Chlorophyta</taxon>
        <taxon>core chlorophytes</taxon>
        <taxon>Trebouxiophyceae</taxon>
        <taxon>Chlorellales</taxon>
        <taxon>Chlorellaceae</taxon>
        <taxon>Apatococcus</taxon>
    </lineage>
</organism>
<protein>
    <recommendedName>
        <fullName evidence="2">SnoaL-like domain-containing protein</fullName>
    </recommendedName>
</protein>
<dbReference type="PANTHER" id="PTHR34957:SF1">
    <property type="entry name" value="NUCLEAR TRANSPORT FACTOR 2 (NTF2) FAMILY PROTEIN"/>
    <property type="match status" value="1"/>
</dbReference>
<evidence type="ECO:0000313" key="3">
    <source>
        <dbReference type="EMBL" id="KAK9826071.1"/>
    </source>
</evidence>
<dbReference type="PANTHER" id="PTHR34957">
    <property type="entry name" value="NUCLEAR TRANSPORT FACTOR 2 (NTF2) FAMILY PROTEIN"/>
    <property type="match status" value="1"/>
</dbReference>
<evidence type="ECO:0000313" key="4">
    <source>
        <dbReference type="Proteomes" id="UP001438707"/>
    </source>
</evidence>
<name>A0AAW1QXX1_9CHLO</name>
<dbReference type="InterPro" id="IPR032710">
    <property type="entry name" value="NTF2-like_dom_sf"/>
</dbReference>
<feature type="compositionally biased region" description="Low complexity" evidence="1">
    <location>
        <begin position="28"/>
        <end position="38"/>
    </location>
</feature>
<reference evidence="3 4" key="1">
    <citation type="journal article" date="2024" name="Nat. Commun.">
        <title>Phylogenomics reveals the evolutionary origins of lichenization in chlorophyte algae.</title>
        <authorList>
            <person name="Puginier C."/>
            <person name="Libourel C."/>
            <person name="Otte J."/>
            <person name="Skaloud P."/>
            <person name="Haon M."/>
            <person name="Grisel S."/>
            <person name="Petersen M."/>
            <person name="Berrin J.G."/>
            <person name="Delaux P.M."/>
            <person name="Dal Grande F."/>
            <person name="Keller J."/>
        </authorList>
    </citation>
    <scope>NUCLEOTIDE SEQUENCE [LARGE SCALE GENOMIC DNA]</scope>
    <source>
        <strain evidence="3 4">SAG 2145</strain>
    </source>
</reference>
<sequence>MQAQTAQHHQHCCKLAEARRPLQKKRQQLNQPRQQSQQHCGVHPSSHTQCRSRSCLACLSSSGDNPSQADLVAELAEAIRNEDYAAAAQARDALREATGAQQLAVQSAFESFYQAFAACDMKGMERIWGHGDHIQCMHPQSPIVAGRDMVLQSWEVIFQGAKGFPVELEDVRYSVGQTAAYVTCLERVGQGDRKGRIAATNIFEKQADGHWHLVLHQGGVC</sequence>
<proteinExistence type="predicted"/>
<dbReference type="SUPFAM" id="SSF54427">
    <property type="entry name" value="NTF2-like"/>
    <property type="match status" value="1"/>
</dbReference>
<feature type="domain" description="SnoaL-like" evidence="2">
    <location>
        <begin position="105"/>
        <end position="217"/>
    </location>
</feature>
<accession>A0AAW1QXX1</accession>
<dbReference type="Gene3D" id="3.10.450.50">
    <property type="match status" value="1"/>
</dbReference>
<evidence type="ECO:0000256" key="1">
    <source>
        <dbReference type="SAM" id="MobiDB-lite"/>
    </source>
</evidence>
<comment type="caution">
    <text evidence="3">The sequence shown here is derived from an EMBL/GenBank/DDBJ whole genome shotgun (WGS) entry which is preliminary data.</text>
</comment>
<evidence type="ECO:0000259" key="2">
    <source>
        <dbReference type="Pfam" id="PF13474"/>
    </source>
</evidence>